<organism evidence="2 3">
    <name type="scientific">Setomelanomma holmii</name>
    <dbReference type="NCBI Taxonomy" id="210430"/>
    <lineage>
        <taxon>Eukaryota</taxon>
        <taxon>Fungi</taxon>
        <taxon>Dikarya</taxon>
        <taxon>Ascomycota</taxon>
        <taxon>Pezizomycotina</taxon>
        <taxon>Dothideomycetes</taxon>
        <taxon>Pleosporomycetidae</taxon>
        <taxon>Pleosporales</taxon>
        <taxon>Pleosporineae</taxon>
        <taxon>Phaeosphaeriaceae</taxon>
        <taxon>Setomelanomma</taxon>
    </lineage>
</organism>
<name>A0A9P4HFR3_9PLEO</name>
<accession>A0A9P4HFR3</accession>
<evidence type="ECO:0000313" key="2">
    <source>
        <dbReference type="EMBL" id="KAF2033643.1"/>
    </source>
</evidence>
<feature type="region of interest" description="Disordered" evidence="1">
    <location>
        <begin position="694"/>
        <end position="722"/>
    </location>
</feature>
<gene>
    <name evidence="2" type="ORF">EK21DRAFT_58127</name>
</gene>
<feature type="region of interest" description="Disordered" evidence="1">
    <location>
        <begin position="247"/>
        <end position="389"/>
    </location>
</feature>
<reference evidence="2" key="1">
    <citation type="journal article" date="2020" name="Stud. Mycol.">
        <title>101 Dothideomycetes genomes: a test case for predicting lifestyles and emergence of pathogens.</title>
        <authorList>
            <person name="Haridas S."/>
            <person name="Albert R."/>
            <person name="Binder M."/>
            <person name="Bloem J."/>
            <person name="Labutti K."/>
            <person name="Salamov A."/>
            <person name="Andreopoulos B."/>
            <person name="Baker S."/>
            <person name="Barry K."/>
            <person name="Bills G."/>
            <person name="Bluhm B."/>
            <person name="Cannon C."/>
            <person name="Castanera R."/>
            <person name="Culley D."/>
            <person name="Daum C."/>
            <person name="Ezra D."/>
            <person name="Gonzalez J."/>
            <person name="Henrissat B."/>
            <person name="Kuo A."/>
            <person name="Liang C."/>
            <person name="Lipzen A."/>
            <person name="Lutzoni F."/>
            <person name="Magnuson J."/>
            <person name="Mondo S."/>
            <person name="Nolan M."/>
            <person name="Ohm R."/>
            <person name="Pangilinan J."/>
            <person name="Park H.-J."/>
            <person name="Ramirez L."/>
            <person name="Alfaro M."/>
            <person name="Sun H."/>
            <person name="Tritt A."/>
            <person name="Yoshinaga Y."/>
            <person name="Zwiers L.-H."/>
            <person name="Turgeon B."/>
            <person name="Goodwin S."/>
            <person name="Spatafora J."/>
            <person name="Crous P."/>
            <person name="Grigoriev I."/>
        </authorList>
    </citation>
    <scope>NUCLEOTIDE SEQUENCE</scope>
    <source>
        <strain evidence="2">CBS 110217</strain>
    </source>
</reference>
<feature type="region of interest" description="Disordered" evidence="1">
    <location>
        <begin position="484"/>
        <end position="536"/>
    </location>
</feature>
<feature type="compositionally biased region" description="Basic and acidic residues" evidence="1">
    <location>
        <begin position="700"/>
        <end position="711"/>
    </location>
</feature>
<feature type="compositionally biased region" description="Polar residues" evidence="1">
    <location>
        <begin position="252"/>
        <end position="273"/>
    </location>
</feature>
<feature type="compositionally biased region" description="Polar residues" evidence="1">
    <location>
        <begin position="35"/>
        <end position="53"/>
    </location>
</feature>
<sequence length="722" mass="78915">MLTHPDRQRFEQIRARWEAAQPGEDESADMVGRKVSQQPTSGATPSNAGSNNAMLAVTAPASNTLIHQCDAPLSPTHKPASLRRPNGSSGESPTQAAHESLIGNSESDATPRALPRSQTTSFLPRPIRTGSDASIRAVTDRTTKLPPLAVMPYPKLCAVPSKIPTPSPPLSERRISSPRQYIHQHTTSQVKQIAASQAFAAYSTGSPTKPAIRSRTTPNLVKSINSQRPASYMAQTKAGLQRVAVAPAAQKSPLQENVPTSKRISHRPSQISEKSLRPESLAVPTTIASRRSFGPGATLSQGKQPHQGTPLTAKKQLSSNLAQQTPLSTALAQPPRVASSGSIAQPRLMGPRNVPTPTPPTAETPRPPLPRSSTEKDFRRKTLGTPNGLGGVWRASRALAEANYEVRRLPRSSTFHDFGTSSNSLPPVPPIPNQYRTPSLSSLFQSSLSKSNFRIVSDAASCESIPEEPTDLLDAMPYIHIPTSFRTQADQSPCPQTSDSPTGLDALPPLRRPEGPSISTPSLAPTGSQPSLAYSQSDRPWSISDYHYDDNADLEPHLQVRDYMPPLYWAGRFQARFDQWRTEALQCELNPRRETRAEGRLIECRLNQEKLATHHIFLDLRDLCLTAQAADSLWVRAELIEFEFKYRKDNKLLNNPEYPVAPPRKHDNQETHKGAFGRAVRKLTPRKSSFVNLLKGKGWGKTDDAKAHEAPEQSVETSSGSS</sequence>
<evidence type="ECO:0000313" key="3">
    <source>
        <dbReference type="Proteomes" id="UP000799777"/>
    </source>
</evidence>
<protein>
    <submittedName>
        <fullName evidence="2">Uncharacterized protein</fullName>
    </submittedName>
</protein>
<feature type="compositionally biased region" description="Polar residues" evidence="1">
    <location>
        <begin position="484"/>
        <end position="501"/>
    </location>
</feature>
<feature type="compositionally biased region" description="Polar residues" evidence="1">
    <location>
        <begin position="86"/>
        <end position="108"/>
    </location>
</feature>
<proteinExistence type="predicted"/>
<feature type="compositionally biased region" description="Polar residues" evidence="1">
    <location>
        <begin position="517"/>
        <end position="536"/>
    </location>
</feature>
<feature type="compositionally biased region" description="Basic and acidic residues" evidence="1">
    <location>
        <begin position="1"/>
        <end position="17"/>
    </location>
</feature>
<dbReference type="AlphaFoldDB" id="A0A9P4HFR3"/>
<feature type="compositionally biased region" description="Polar residues" evidence="1">
    <location>
        <begin position="298"/>
        <end position="331"/>
    </location>
</feature>
<comment type="caution">
    <text evidence="2">The sequence shown here is derived from an EMBL/GenBank/DDBJ whole genome shotgun (WGS) entry which is preliminary data.</text>
</comment>
<dbReference type="EMBL" id="ML978165">
    <property type="protein sequence ID" value="KAF2033643.1"/>
    <property type="molecule type" value="Genomic_DNA"/>
</dbReference>
<dbReference type="OrthoDB" id="3557758at2759"/>
<dbReference type="Proteomes" id="UP000799777">
    <property type="component" value="Unassembled WGS sequence"/>
</dbReference>
<feature type="region of interest" description="Disordered" evidence="1">
    <location>
        <begin position="1"/>
        <end position="135"/>
    </location>
</feature>
<evidence type="ECO:0000256" key="1">
    <source>
        <dbReference type="SAM" id="MobiDB-lite"/>
    </source>
</evidence>
<keyword evidence="3" id="KW-1185">Reference proteome</keyword>
<feature type="compositionally biased region" description="Pro residues" evidence="1">
    <location>
        <begin position="354"/>
        <end position="370"/>
    </location>
</feature>